<dbReference type="Gene3D" id="2.40.50.140">
    <property type="entry name" value="Nucleic acid-binding proteins"/>
    <property type="match status" value="1"/>
</dbReference>
<evidence type="ECO:0000256" key="5">
    <source>
        <dbReference type="ARBA" id="ARBA00023125"/>
    </source>
</evidence>
<dbReference type="SUPFAM" id="SSF50249">
    <property type="entry name" value="Nucleic acid-binding proteins"/>
    <property type="match status" value="1"/>
</dbReference>
<evidence type="ECO:0000256" key="6">
    <source>
        <dbReference type="ARBA" id="ARBA00023242"/>
    </source>
</evidence>
<keyword evidence="5 8" id="KW-0238">DNA-binding</keyword>
<dbReference type="InterPro" id="IPR027417">
    <property type="entry name" value="P-loop_NTPase"/>
</dbReference>
<dbReference type="AlphaFoldDB" id="A0ABD0YEH6"/>
<dbReference type="Pfam" id="PF25051">
    <property type="entry name" value="WHD_MCM8"/>
    <property type="match status" value="1"/>
</dbReference>
<dbReference type="PANTHER" id="PTHR11630">
    <property type="entry name" value="DNA REPLICATION LICENSING FACTOR MCM FAMILY MEMBER"/>
    <property type="match status" value="1"/>
</dbReference>
<keyword evidence="4 8" id="KW-0067">ATP-binding</keyword>
<evidence type="ECO:0000259" key="9">
    <source>
        <dbReference type="PROSITE" id="PS50051"/>
    </source>
</evidence>
<dbReference type="InterPro" id="IPR012340">
    <property type="entry name" value="NA-bd_OB-fold"/>
</dbReference>
<protein>
    <recommendedName>
        <fullName evidence="7">Minichromosome maintenance 8</fullName>
    </recommendedName>
</protein>
<dbReference type="InterPro" id="IPR041562">
    <property type="entry name" value="MCM_lid"/>
</dbReference>
<evidence type="ECO:0000313" key="10">
    <source>
        <dbReference type="EMBL" id="KAL1115444.1"/>
    </source>
</evidence>
<evidence type="ECO:0000256" key="2">
    <source>
        <dbReference type="ARBA" id="ARBA00008010"/>
    </source>
</evidence>
<dbReference type="PANTHER" id="PTHR11630:SF47">
    <property type="entry name" value="DNA HELICASE MCM8"/>
    <property type="match status" value="1"/>
</dbReference>
<dbReference type="Gene3D" id="2.20.28.10">
    <property type="match status" value="1"/>
</dbReference>
<dbReference type="Pfam" id="PF17207">
    <property type="entry name" value="MCM_OB"/>
    <property type="match status" value="1"/>
</dbReference>
<dbReference type="PROSITE" id="PS50051">
    <property type="entry name" value="MCM_2"/>
    <property type="match status" value="1"/>
</dbReference>
<dbReference type="GO" id="GO:0003677">
    <property type="term" value="F:DNA binding"/>
    <property type="evidence" value="ECO:0007669"/>
    <property type="project" value="UniProtKB-KW"/>
</dbReference>
<evidence type="ECO:0000256" key="1">
    <source>
        <dbReference type="ARBA" id="ARBA00004123"/>
    </source>
</evidence>
<keyword evidence="11" id="KW-1185">Reference proteome</keyword>
<dbReference type="SMART" id="SM00382">
    <property type="entry name" value="AAA"/>
    <property type="match status" value="1"/>
</dbReference>
<keyword evidence="6" id="KW-0539">Nucleus</keyword>
<feature type="non-terminal residue" evidence="10">
    <location>
        <position position="1"/>
    </location>
</feature>
<gene>
    <name evidence="10" type="ORF">AAG570_007474</name>
</gene>
<evidence type="ECO:0000256" key="4">
    <source>
        <dbReference type="ARBA" id="ARBA00022840"/>
    </source>
</evidence>
<keyword evidence="3 8" id="KW-0547">Nucleotide-binding</keyword>
<evidence type="ECO:0000256" key="8">
    <source>
        <dbReference type="RuleBase" id="RU004070"/>
    </source>
</evidence>
<name>A0ABD0YEH6_9HEMI</name>
<proteinExistence type="inferred from homology"/>
<dbReference type="InterPro" id="IPR056875">
    <property type="entry name" value="MCM8/REC_WHD"/>
</dbReference>
<dbReference type="Gene3D" id="3.40.50.300">
    <property type="entry name" value="P-loop containing nucleotide triphosphate hydrolases"/>
    <property type="match status" value="1"/>
</dbReference>
<comment type="similarity">
    <text evidence="2 8">Belongs to the MCM family.</text>
</comment>
<dbReference type="CDD" id="cd22247">
    <property type="entry name" value="MCM8_WHD"/>
    <property type="match status" value="1"/>
</dbReference>
<dbReference type="InterPro" id="IPR001208">
    <property type="entry name" value="MCM_dom"/>
</dbReference>
<reference evidence="10 11" key="1">
    <citation type="submission" date="2024-07" db="EMBL/GenBank/DDBJ databases">
        <title>Chromosome-level genome assembly of the water stick insect Ranatra chinensis (Heteroptera: Nepidae).</title>
        <authorList>
            <person name="Liu X."/>
        </authorList>
    </citation>
    <scope>NUCLEOTIDE SEQUENCE [LARGE SCALE GENOMIC DNA]</scope>
    <source>
        <strain evidence="10">Cailab_2021Rc</strain>
        <tissue evidence="10">Muscle</tissue>
    </source>
</reference>
<dbReference type="InterPro" id="IPR003593">
    <property type="entry name" value="AAA+_ATPase"/>
</dbReference>
<dbReference type="SMART" id="SM00350">
    <property type="entry name" value="MCM"/>
    <property type="match status" value="1"/>
</dbReference>
<dbReference type="InterPro" id="IPR033762">
    <property type="entry name" value="MCM_OB"/>
</dbReference>
<dbReference type="GO" id="GO:0006310">
    <property type="term" value="P:DNA recombination"/>
    <property type="evidence" value="ECO:0007669"/>
    <property type="project" value="UniProtKB-ARBA"/>
</dbReference>
<sequence>KLVSVRGTVIRVGSARLSCSWLSFACNACGHVSAVGQRDGAYRAPTSCRTISCSSRTFTPLCSARSTKTRTRQTIRIQENLGDDQREGGRVPRTLECDVTDDLVDSCAPGDNVTVTGIVKVNNGDDGGKKGRSNNLFMMYLEGVSIVNSKGHGTNARNQNPIGVEFSLKDYYAIQEIHNEPNPFRLLVNSLCPTVYGHEMVKAGLLLALAGGAGAGTRGDPHVLVVGDPGLGKSHMLHACASAAPRGVYVCGNTASASGLTVTLTKEAGGGGDYALEAGALVLANHGACCIDEFDKMSTQHQALLEAMEQQSVSVAKGGVVCSLPTRTAVLAAANPAGGHYNRAKSVSENLRMSQPLLSRFDLVFVLLDRPDEELDSLLSEHVMALHAGRGKGRAANRTGVAARTSFSTTSDLSAEAASRRLKMARDEAVELVPQALLRKYLAYARKYVPWPVLSREAAAVVQEFYLTLRRERQPGVSAPVTTRQLESIIRLTQARAKIELREEASADDAKDVIELVKWSMRDTYTTDTGAMDFNRSINGSGMSKGSKVKRFVGALQRKGQLEGRTSFTTAELREVHSTVGLKPIDFHDFLAALNTQGFLLKTASNTYRLLAD</sequence>
<dbReference type="GO" id="GO:0005634">
    <property type="term" value="C:nucleus"/>
    <property type="evidence" value="ECO:0007669"/>
    <property type="project" value="UniProtKB-SubCell"/>
</dbReference>
<feature type="domain" description="MCM C-terminal AAA(+) ATPase" evidence="9">
    <location>
        <begin position="183"/>
        <end position="383"/>
    </location>
</feature>
<dbReference type="GO" id="GO:0005524">
    <property type="term" value="F:ATP binding"/>
    <property type="evidence" value="ECO:0007669"/>
    <property type="project" value="UniProtKB-KW"/>
</dbReference>
<dbReference type="InterPro" id="IPR031327">
    <property type="entry name" value="MCM"/>
</dbReference>
<organism evidence="10 11">
    <name type="scientific">Ranatra chinensis</name>
    <dbReference type="NCBI Taxonomy" id="642074"/>
    <lineage>
        <taxon>Eukaryota</taxon>
        <taxon>Metazoa</taxon>
        <taxon>Ecdysozoa</taxon>
        <taxon>Arthropoda</taxon>
        <taxon>Hexapoda</taxon>
        <taxon>Insecta</taxon>
        <taxon>Pterygota</taxon>
        <taxon>Neoptera</taxon>
        <taxon>Paraneoptera</taxon>
        <taxon>Hemiptera</taxon>
        <taxon>Heteroptera</taxon>
        <taxon>Panheteroptera</taxon>
        <taxon>Nepomorpha</taxon>
        <taxon>Nepidae</taxon>
        <taxon>Ranatrinae</taxon>
        <taxon>Ranatra</taxon>
    </lineage>
</organism>
<accession>A0ABD0YEH6</accession>
<comment type="caution">
    <text evidence="10">The sequence shown here is derived from an EMBL/GenBank/DDBJ whole genome shotgun (WGS) entry which is preliminary data.</text>
</comment>
<evidence type="ECO:0000256" key="3">
    <source>
        <dbReference type="ARBA" id="ARBA00022741"/>
    </source>
</evidence>
<dbReference type="Pfam" id="PF00493">
    <property type="entry name" value="MCM"/>
    <property type="match status" value="1"/>
</dbReference>
<dbReference type="Proteomes" id="UP001558652">
    <property type="component" value="Unassembled WGS sequence"/>
</dbReference>
<dbReference type="PRINTS" id="PR01657">
    <property type="entry name" value="MCMFAMILY"/>
</dbReference>
<evidence type="ECO:0000313" key="11">
    <source>
        <dbReference type="Proteomes" id="UP001558652"/>
    </source>
</evidence>
<dbReference type="Pfam" id="PF17855">
    <property type="entry name" value="MCM_lid"/>
    <property type="match status" value="1"/>
</dbReference>
<dbReference type="EMBL" id="JBFDAA010000020">
    <property type="protein sequence ID" value="KAL1115444.1"/>
    <property type="molecule type" value="Genomic_DNA"/>
</dbReference>
<evidence type="ECO:0000256" key="7">
    <source>
        <dbReference type="ARBA" id="ARBA00042306"/>
    </source>
</evidence>
<comment type="subcellular location">
    <subcellularLocation>
        <location evidence="1">Nucleus</location>
    </subcellularLocation>
</comment>
<dbReference type="SUPFAM" id="SSF52540">
    <property type="entry name" value="P-loop containing nucleoside triphosphate hydrolases"/>
    <property type="match status" value="1"/>
</dbReference>